<gene>
    <name evidence="4" type="primary">rpl13</name>
    <name evidence="5" type="ORF">H1011_02315</name>
</gene>
<dbReference type="InterPro" id="IPR005823">
    <property type="entry name" value="Ribosomal_uL13_bac-type"/>
</dbReference>
<dbReference type="EMBL" id="DVAD01000014">
    <property type="protein sequence ID" value="HIJ99634.1"/>
    <property type="molecule type" value="Genomic_DNA"/>
</dbReference>
<dbReference type="AlphaFoldDB" id="A0A832UTU9"/>
<dbReference type="Pfam" id="PF00572">
    <property type="entry name" value="Ribosomal_L13"/>
    <property type="match status" value="1"/>
</dbReference>
<dbReference type="PANTHER" id="PTHR11545:SF3">
    <property type="entry name" value="LARGE RIBOSOMAL SUBUNIT PROTEIN UL13"/>
    <property type="match status" value="1"/>
</dbReference>
<evidence type="ECO:0000256" key="1">
    <source>
        <dbReference type="ARBA" id="ARBA00006227"/>
    </source>
</evidence>
<protein>
    <recommendedName>
        <fullName evidence="4">Large ribosomal subunit protein uL13</fullName>
    </recommendedName>
</protein>
<dbReference type="PANTHER" id="PTHR11545">
    <property type="entry name" value="RIBOSOMAL PROTEIN L13"/>
    <property type="match status" value="1"/>
</dbReference>
<dbReference type="GO" id="GO:0017148">
    <property type="term" value="P:negative regulation of translation"/>
    <property type="evidence" value="ECO:0007669"/>
    <property type="project" value="TreeGrafter"/>
</dbReference>
<comment type="subunit">
    <text evidence="4">Part of the 50S ribosomal subunit.</text>
</comment>
<dbReference type="GO" id="GO:0003735">
    <property type="term" value="F:structural constituent of ribosome"/>
    <property type="evidence" value="ECO:0007669"/>
    <property type="project" value="UniProtKB-UniRule"/>
</dbReference>
<dbReference type="InterPro" id="IPR036899">
    <property type="entry name" value="Ribosomal_uL13_sf"/>
</dbReference>
<dbReference type="Proteomes" id="UP000604391">
    <property type="component" value="Unassembled WGS sequence"/>
</dbReference>
<dbReference type="InterPro" id="IPR005755">
    <property type="entry name" value="Ribosomal_uL13_euk/arc"/>
</dbReference>
<keyword evidence="6" id="KW-1185">Reference proteome</keyword>
<organism evidence="5 6">
    <name type="scientific">Candidatus Undinarchaeum marinum</name>
    <dbReference type="NCBI Taxonomy" id="2756141"/>
    <lineage>
        <taxon>Archaea</taxon>
        <taxon>Candidatus Undinarchaeota</taxon>
        <taxon>Candidatus Undinarchaeia</taxon>
        <taxon>Candidatus Undinarchaeales</taxon>
        <taxon>Candidatus Undinarchaeaceae</taxon>
        <taxon>Candidatus Undinarchaeum</taxon>
    </lineage>
</organism>
<keyword evidence="2 4" id="KW-0689">Ribosomal protein</keyword>
<dbReference type="HAMAP" id="MF_01366">
    <property type="entry name" value="Ribosomal_uL13"/>
    <property type="match status" value="1"/>
</dbReference>
<evidence type="ECO:0000313" key="6">
    <source>
        <dbReference type="Proteomes" id="UP000604391"/>
    </source>
</evidence>
<comment type="caution">
    <text evidence="5">The sequence shown here is derived from an EMBL/GenBank/DDBJ whole genome shotgun (WGS) entry which is preliminary data.</text>
</comment>
<sequence length="141" mass="16095">MTIIDGTNLRLGRLASSVAKRALRGEEIIILNTEKCVITGKKRSVIKDKRDMRQIGSRYKGPFLPKRADRIVKRAIRGMLPYKKKRGREAMGRIRTYIGIPEEFKDQVKDLETLENAELGAVMKKNYITVETLSKEAGYIL</sequence>
<evidence type="ECO:0000313" key="5">
    <source>
        <dbReference type="EMBL" id="HIJ99634.1"/>
    </source>
</evidence>
<dbReference type="InterPro" id="IPR005822">
    <property type="entry name" value="Ribosomal_uL13"/>
</dbReference>
<dbReference type="PIRSF" id="PIRSF002181">
    <property type="entry name" value="Ribosomal_L13"/>
    <property type="match status" value="1"/>
</dbReference>
<dbReference type="GO" id="GO:0003729">
    <property type="term" value="F:mRNA binding"/>
    <property type="evidence" value="ECO:0007669"/>
    <property type="project" value="TreeGrafter"/>
</dbReference>
<evidence type="ECO:0000256" key="3">
    <source>
        <dbReference type="ARBA" id="ARBA00023274"/>
    </source>
</evidence>
<dbReference type="NCBIfam" id="NF005004">
    <property type="entry name" value="PRK06394.1"/>
    <property type="match status" value="1"/>
</dbReference>
<dbReference type="CDD" id="cd00392">
    <property type="entry name" value="Ribosomal_L13"/>
    <property type="match status" value="1"/>
</dbReference>
<dbReference type="Gene3D" id="3.90.1180.10">
    <property type="entry name" value="Ribosomal protein L13"/>
    <property type="match status" value="1"/>
</dbReference>
<name>A0A832UTU9_9ARCH</name>
<comment type="function">
    <text evidence="4">This protein is one of the early assembly proteins of the 50S ribosomal subunit, although it is not seen to bind rRNA by itself. It is important during the early stages of 50S assembly.</text>
</comment>
<proteinExistence type="inferred from homology"/>
<evidence type="ECO:0000256" key="4">
    <source>
        <dbReference type="HAMAP-Rule" id="MF_01366"/>
    </source>
</evidence>
<comment type="similarity">
    <text evidence="1 4">Belongs to the universal ribosomal protein uL13 family.</text>
</comment>
<dbReference type="GO" id="GO:0022625">
    <property type="term" value="C:cytosolic large ribosomal subunit"/>
    <property type="evidence" value="ECO:0007669"/>
    <property type="project" value="UniProtKB-UniRule"/>
</dbReference>
<evidence type="ECO:0000256" key="2">
    <source>
        <dbReference type="ARBA" id="ARBA00022980"/>
    </source>
</evidence>
<dbReference type="GO" id="GO:0006412">
    <property type="term" value="P:translation"/>
    <property type="evidence" value="ECO:0007669"/>
    <property type="project" value="UniProtKB-UniRule"/>
</dbReference>
<dbReference type="NCBIfam" id="TIGR01077">
    <property type="entry name" value="L13_A_E"/>
    <property type="match status" value="1"/>
</dbReference>
<dbReference type="SUPFAM" id="SSF52161">
    <property type="entry name" value="Ribosomal protein L13"/>
    <property type="match status" value="1"/>
</dbReference>
<accession>A0A832UTU9</accession>
<keyword evidence="3 4" id="KW-0687">Ribonucleoprotein</keyword>
<reference evidence="5 6" key="1">
    <citation type="journal article" name="Nat. Commun.">
        <title>Undinarchaeota illuminate DPANN phylogeny and the impact of gene transfer on archaeal evolution.</title>
        <authorList>
            <person name="Dombrowski N."/>
            <person name="Williams T.A."/>
            <person name="Sun J."/>
            <person name="Woodcroft B.J."/>
            <person name="Lee J.H."/>
            <person name="Minh B.Q."/>
            <person name="Rinke C."/>
            <person name="Spang A."/>
        </authorList>
    </citation>
    <scope>NUCLEOTIDE SEQUENCE [LARGE SCALE GENOMIC DNA]</scope>
    <source>
        <strain evidence="5">MAG_bin17</strain>
    </source>
</reference>